<sequence length="155" mass="17134">GIPGVLDSQLQYDSNAYPHFYKEPEPIIEIIIKESNESLPAPPSPHPTQSTKPTKEPVEVFYVKYKKNPASIGKNGDDDLIYEPPIPAITPSTNKEHEIPTEPSFESIPTKPPSLPTTTLRTIIRPDSEIYHGSGLKVTFGEPEVKNLPHALGEQ</sequence>
<proteinExistence type="predicted"/>
<reference evidence="2" key="1">
    <citation type="submission" date="2015-12" db="EMBL/GenBank/DDBJ databases">
        <title>De novo transcriptome assembly of four potential Pierce s Disease insect vectors from Arizona vineyards.</title>
        <authorList>
            <person name="Tassone E.E."/>
        </authorList>
    </citation>
    <scope>NUCLEOTIDE SEQUENCE</scope>
</reference>
<dbReference type="EMBL" id="GEDC01009869">
    <property type="protein sequence ID" value="JAS27429.1"/>
    <property type="molecule type" value="Transcribed_RNA"/>
</dbReference>
<accession>A0A1B6DP41</accession>
<protein>
    <submittedName>
        <fullName evidence="2">Uncharacterized protein</fullName>
    </submittedName>
</protein>
<organism evidence="2">
    <name type="scientific">Clastoptera arizonana</name>
    <name type="common">Arizona spittle bug</name>
    <dbReference type="NCBI Taxonomy" id="38151"/>
    <lineage>
        <taxon>Eukaryota</taxon>
        <taxon>Metazoa</taxon>
        <taxon>Ecdysozoa</taxon>
        <taxon>Arthropoda</taxon>
        <taxon>Hexapoda</taxon>
        <taxon>Insecta</taxon>
        <taxon>Pterygota</taxon>
        <taxon>Neoptera</taxon>
        <taxon>Paraneoptera</taxon>
        <taxon>Hemiptera</taxon>
        <taxon>Auchenorrhyncha</taxon>
        <taxon>Cercopoidea</taxon>
        <taxon>Clastopteridae</taxon>
        <taxon>Clastoptera</taxon>
    </lineage>
</organism>
<name>A0A1B6DP41_9HEMI</name>
<feature type="region of interest" description="Disordered" evidence="1">
    <location>
        <begin position="73"/>
        <end position="117"/>
    </location>
</feature>
<evidence type="ECO:0000256" key="1">
    <source>
        <dbReference type="SAM" id="MobiDB-lite"/>
    </source>
</evidence>
<dbReference type="AlphaFoldDB" id="A0A1B6DP41"/>
<feature type="non-terminal residue" evidence="2">
    <location>
        <position position="1"/>
    </location>
</feature>
<feature type="region of interest" description="Disordered" evidence="1">
    <location>
        <begin position="32"/>
        <end position="56"/>
    </location>
</feature>
<evidence type="ECO:0000313" key="2">
    <source>
        <dbReference type="EMBL" id="JAS27429.1"/>
    </source>
</evidence>
<feature type="non-terminal residue" evidence="2">
    <location>
        <position position="155"/>
    </location>
</feature>
<gene>
    <name evidence="2" type="ORF">g.444</name>
</gene>